<gene>
    <name evidence="1" type="ORF">LCGC14_2213910</name>
</gene>
<reference evidence="1" key="1">
    <citation type="journal article" date="2015" name="Nature">
        <title>Complex archaea that bridge the gap between prokaryotes and eukaryotes.</title>
        <authorList>
            <person name="Spang A."/>
            <person name="Saw J.H."/>
            <person name="Jorgensen S.L."/>
            <person name="Zaremba-Niedzwiedzka K."/>
            <person name="Martijn J."/>
            <person name="Lind A.E."/>
            <person name="van Eijk R."/>
            <person name="Schleper C."/>
            <person name="Guy L."/>
            <person name="Ettema T.J."/>
        </authorList>
    </citation>
    <scope>NUCLEOTIDE SEQUENCE</scope>
</reference>
<name>A0A0F9DCW1_9ZZZZ</name>
<sequence length="578" mass="64990">SGKFHVWAFPPLVKLNPIRPVAMFGDMGDKAPASAANAVWDGKTVNIHGCRGEYVSYQLCIEKLVGDSLAGVKITPEALKGPGGSSIGGSEIELFKNWYAKNRAGKWQPAYLIPIKHTEALAIPDPVRKLRGQRNQGVYVDVYIPKDAPAGDYAGAVKVEAEGAPAVTIPVKLKVYDFVLPDKLTFWPELNAYQVPRDAHDYYRLAHQNRNIMNCWRFTPQTSGSGKDLKLRWDRYDKAVGPLLSGEAFKNNRRSGAPVECMYLPFEDSWPTPLTKKTYNYKGYWPKRGDDNEHIVARDMTAPYIGDALSQDYKDAFLAAQKQFVEHFKAKGWNRTEMQCFFGGKATHRTKYGSNMWWTTDEPYHWEDWLSLQFFDRLWTRGRKALGVPKTRWASRADISRPQWQGKVLDGVVDTVYFGTGAFTSPNSYRRCRLLGQDTGLKVMVYGGCNKDDASNSQTVVWILNAWTNGADAVLPWQTLSRTDRALDVNDAATSGNALLTPAKRLGFTVVADMRIKAMREGQQLAEYLNMLVDRYDLTREQANWSKPRWAARISASIATATAPAARRSKRNRPPSPA</sequence>
<comment type="caution">
    <text evidence="1">The sequence shown here is derived from an EMBL/GenBank/DDBJ whole genome shotgun (WGS) entry which is preliminary data.</text>
</comment>
<dbReference type="EMBL" id="LAZR01029438">
    <property type="protein sequence ID" value="KKL59578.1"/>
    <property type="molecule type" value="Genomic_DNA"/>
</dbReference>
<organism evidence="1">
    <name type="scientific">marine sediment metagenome</name>
    <dbReference type="NCBI Taxonomy" id="412755"/>
    <lineage>
        <taxon>unclassified sequences</taxon>
        <taxon>metagenomes</taxon>
        <taxon>ecological metagenomes</taxon>
    </lineage>
</organism>
<accession>A0A0F9DCW1</accession>
<evidence type="ECO:0000313" key="1">
    <source>
        <dbReference type="EMBL" id="KKL59578.1"/>
    </source>
</evidence>
<dbReference type="AlphaFoldDB" id="A0A0F9DCW1"/>
<protein>
    <recommendedName>
        <fullName evidence="2">Glycoside hydrolase 123 C-terminal domain-containing protein</fullName>
    </recommendedName>
</protein>
<proteinExistence type="predicted"/>
<feature type="non-terminal residue" evidence="1">
    <location>
        <position position="1"/>
    </location>
</feature>
<evidence type="ECO:0008006" key="2">
    <source>
        <dbReference type="Google" id="ProtNLM"/>
    </source>
</evidence>